<keyword evidence="2 6" id="KW-0328">Glycosyltransferase</keyword>
<sequence>MWIHHLTHIDNLESILERGLISRNQLKQFNIKFNDTADKRIIGERNDLNNYIPFHINYLQKKYSIPYNWKVLKNQSSENMIFLNYNIDDFSNNELDFYLYHPISKSQNNAIKINDLMGFKEKLLKEEKKLQNDMGYLDFSDNKTQQFLMSEVLIKDRIYLSEKWKIGVFSFAQKQIVEKKLEKNNLKIEVFIDDKRYFYR</sequence>
<accession>D0GNP8</accession>
<dbReference type="EMBL" id="ADAD01000176">
    <property type="protein sequence ID" value="EEY34238.1"/>
    <property type="molecule type" value="Genomic_DNA"/>
</dbReference>
<gene>
    <name evidence="8" type="ORF">HMPREF0554_2331</name>
</gene>
<keyword evidence="1 6" id="KW-1277">Toxin-antitoxin system</keyword>
<feature type="binding site" evidence="6">
    <location>
        <position position="45"/>
    </location>
    <ligand>
        <name>NAD(+)</name>
        <dbReference type="ChEBI" id="CHEBI:57540"/>
    </ligand>
</feature>
<evidence type="ECO:0000256" key="2">
    <source>
        <dbReference type="ARBA" id="ARBA00022676"/>
    </source>
</evidence>
<evidence type="ECO:0000256" key="5">
    <source>
        <dbReference type="ARBA" id="ARBA00023125"/>
    </source>
</evidence>
<evidence type="ECO:0000313" key="8">
    <source>
        <dbReference type="EMBL" id="EEY34238.1"/>
    </source>
</evidence>
<protein>
    <recommendedName>
        <fullName evidence="7">DarT domain-containing protein</fullName>
    </recommendedName>
</protein>
<keyword evidence="5 6" id="KW-0238">DNA-binding</keyword>
<keyword evidence="9" id="KW-1185">Reference proteome</keyword>
<dbReference type="GO" id="GO:0003677">
    <property type="term" value="F:DNA binding"/>
    <property type="evidence" value="ECO:0007669"/>
    <property type="project" value="UniProtKB-UniRule"/>
</dbReference>
<dbReference type="Pfam" id="PF14487">
    <property type="entry name" value="DarT"/>
    <property type="match status" value="1"/>
</dbReference>
<evidence type="ECO:0000256" key="3">
    <source>
        <dbReference type="ARBA" id="ARBA00022679"/>
    </source>
</evidence>
<feature type="active site" evidence="6">
    <location>
        <position position="151"/>
    </location>
</feature>
<comment type="similarity">
    <text evidence="6">Belongs to the DarT ADP-ribosyltransferase family.</text>
</comment>
<comment type="caution">
    <text evidence="6">Lacks conserved residue(s) required for the propagation of feature annotation.</text>
</comment>
<feature type="domain" description="DarT" evidence="7">
    <location>
        <begin position="1"/>
        <end position="198"/>
    </location>
</feature>
<dbReference type="AlphaFoldDB" id="D0GNP8"/>
<comment type="caution">
    <text evidence="8">The sequence shown here is derived from an EMBL/GenBank/DDBJ whole genome shotgun (WGS) entry which is preliminary data.</text>
</comment>
<keyword evidence="4 6" id="KW-0548">Nucleotidyltransferase</keyword>
<dbReference type="Proteomes" id="UP000004226">
    <property type="component" value="Unassembled WGS sequence"/>
</dbReference>
<comment type="catalytic activity">
    <reaction evidence="6">
        <text>a thymidine in DNA + NAD(+) = an N-(ADP-alpha-D-ribosyl)-thymidine in DNA + nicotinamide + H(+)</text>
        <dbReference type="Rhea" id="RHEA:71651"/>
        <dbReference type="Rhea" id="RHEA-COMP:13556"/>
        <dbReference type="Rhea" id="RHEA-COMP:18051"/>
        <dbReference type="ChEBI" id="CHEBI:15378"/>
        <dbReference type="ChEBI" id="CHEBI:17154"/>
        <dbReference type="ChEBI" id="CHEBI:57540"/>
        <dbReference type="ChEBI" id="CHEBI:137386"/>
        <dbReference type="ChEBI" id="CHEBI:191199"/>
    </reaction>
</comment>
<evidence type="ECO:0000256" key="1">
    <source>
        <dbReference type="ARBA" id="ARBA00022649"/>
    </source>
</evidence>
<feature type="binding site" evidence="6">
    <location>
        <begin position="5"/>
        <end position="7"/>
    </location>
    <ligand>
        <name>NAD(+)</name>
        <dbReference type="ChEBI" id="CHEBI:57540"/>
    </ligand>
</feature>
<dbReference type="PROSITE" id="PS52018">
    <property type="entry name" value="DART"/>
    <property type="match status" value="1"/>
</dbReference>
<evidence type="ECO:0000256" key="4">
    <source>
        <dbReference type="ARBA" id="ARBA00022695"/>
    </source>
</evidence>
<evidence type="ECO:0000313" key="9">
    <source>
        <dbReference type="Proteomes" id="UP000004226"/>
    </source>
</evidence>
<name>D0GNP8_9FUSO</name>
<organism evidence="8 9">
    <name type="scientific">Pseudoleptotrichia goodfellowii F0264</name>
    <dbReference type="NCBI Taxonomy" id="596323"/>
    <lineage>
        <taxon>Bacteria</taxon>
        <taxon>Fusobacteriati</taxon>
        <taxon>Fusobacteriota</taxon>
        <taxon>Fusobacteriia</taxon>
        <taxon>Fusobacteriales</taxon>
        <taxon>Leptotrichiaceae</taxon>
        <taxon>Pseudoleptotrichia</taxon>
    </lineage>
</organism>
<feature type="active site" description="Proton acceptor" evidence="6">
    <location>
        <position position="45"/>
    </location>
</feature>
<keyword evidence="3 6" id="KW-0808">Transferase</keyword>
<proteinExistence type="inferred from homology"/>
<reference evidence="8 9" key="1">
    <citation type="submission" date="2009-10" db="EMBL/GenBank/DDBJ databases">
        <authorList>
            <person name="Harkins D.M."/>
            <person name="Madupu R."/>
            <person name="Durkin A.S."/>
            <person name="Torralba M."/>
            <person name="Methe B."/>
            <person name="Sutton G.G."/>
            <person name="Strausberg R.L."/>
            <person name="Nelson K.E."/>
        </authorList>
    </citation>
    <scope>NUCLEOTIDE SEQUENCE [LARGE SCALE GENOMIC DNA]</scope>
    <source>
        <strain evidence="8 9">F0264</strain>
    </source>
</reference>
<dbReference type="GO" id="GO:0016779">
    <property type="term" value="F:nucleotidyltransferase activity"/>
    <property type="evidence" value="ECO:0007669"/>
    <property type="project" value="UniProtKB-UniRule"/>
</dbReference>
<dbReference type="GO" id="GO:0016757">
    <property type="term" value="F:glycosyltransferase activity"/>
    <property type="evidence" value="ECO:0007669"/>
    <property type="project" value="UniProtKB-UniRule"/>
</dbReference>
<dbReference type="InterPro" id="IPR029494">
    <property type="entry name" value="DarT"/>
</dbReference>
<evidence type="ECO:0000256" key="6">
    <source>
        <dbReference type="PROSITE-ProRule" id="PRU01362"/>
    </source>
</evidence>
<evidence type="ECO:0000259" key="7">
    <source>
        <dbReference type="PROSITE" id="PS52018"/>
    </source>
</evidence>
<dbReference type="RefSeq" id="WP_006808114.1">
    <property type="nucleotide sequence ID" value="NZ_ADAD01000176.1"/>
</dbReference>